<dbReference type="InterPro" id="IPR037034">
    <property type="entry name" value="RNA_pol_Rpb2_2_sf"/>
</dbReference>
<keyword evidence="10" id="KW-1185">Reference proteome</keyword>
<dbReference type="EMBL" id="JAHRIQ010072919">
    <property type="protein sequence ID" value="MEQ2245343.1"/>
    <property type="molecule type" value="Genomic_DNA"/>
</dbReference>
<keyword evidence="3" id="KW-0240">DNA-directed RNA polymerase</keyword>
<dbReference type="InterPro" id="IPR007642">
    <property type="entry name" value="RNA_pol_Rpb2_2"/>
</dbReference>
<reference evidence="9 10" key="1">
    <citation type="submission" date="2021-06" db="EMBL/GenBank/DDBJ databases">
        <authorList>
            <person name="Palmer J.M."/>
        </authorList>
    </citation>
    <scope>NUCLEOTIDE SEQUENCE [LARGE SCALE GENOMIC DNA]</scope>
    <source>
        <strain evidence="10">if_2019</strain>
        <tissue evidence="9">Muscle</tissue>
    </source>
</reference>
<evidence type="ECO:0000256" key="6">
    <source>
        <dbReference type="ARBA" id="ARBA00023163"/>
    </source>
</evidence>
<feature type="transmembrane region" description="Helical" evidence="7">
    <location>
        <begin position="21"/>
        <end position="45"/>
    </location>
</feature>
<evidence type="ECO:0000256" key="7">
    <source>
        <dbReference type="SAM" id="Phobius"/>
    </source>
</evidence>
<comment type="similarity">
    <text evidence="1">Belongs to the RNA polymerase beta chain family.</text>
</comment>
<proteinExistence type="inferred from homology"/>
<keyword evidence="4" id="KW-0808">Transferase</keyword>
<comment type="caution">
    <text evidence="9">The sequence shown here is derived from an EMBL/GenBank/DDBJ whole genome shotgun (WGS) entry which is preliminary data.</text>
</comment>
<evidence type="ECO:0000313" key="10">
    <source>
        <dbReference type="Proteomes" id="UP001482620"/>
    </source>
</evidence>
<feature type="domain" description="RNA polymerase Rpb2" evidence="8">
    <location>
        <begin position="46"/>
        <end position="126"/>
    </location>
</feature>
<evidence type="ECO:0000256" key="1">
    <source>
        <dbReference type="ARBA" id="ARBA00006835"/>
    </source>
</evidence>
<evidence type="ECO:0000256" key="2">
    <source>
        <dbReference type="ARBA" id="ARBA00012418"/>
    </source>
</evidence>
<evidence type="ECO:0000259" key="8">
    <source>
        <dbReference type="Pfam" id="PF04561"/>
    </source>
</evidence>
<keyword evidence="5" id="KW-0548">Nucleotidyltransferase</keyword>
<organism evidence="9 10">
    <name type="scientific">Ilyodon furcidens</name>
    <name type="common">goldbreast splitfin</name>
    <dbReference type="NCBI Taxonomy" id="33524"/>
    <lineage>
        <taxon>Eukaryota</taxon>
        <taxon>Metazoa</taxon>
        <taxon>Chordata</taxon>
        <taxon>Craniata</taxon>
        <taxon>Vertebrata</taxon>
        <taxon>Euteleostomi</taxon>
        <taxon>Actinopterygii</taxon>
        <taxon>Neopterygii</taxon>
        <taxon>Teleostei</taxon>
        <taxon>Neoteleostei</taxon>
        <taxon>Acanthomorphata</taxon>
        <taxon>Ovalentaria</taxon>
        <taxon>Atherinomorphae</taxon>
        <taxon>Cyprinodontiformes</taxon>
        <taxon>Goodeidae</taxon>
        <taxon>Ilyodon</taxon>
    </lineage>
</organism>
<dbReference type="InterPro" id="IPR015712">
    <property type="entry name" value="DNA-dir_RNA_pol_su2"/>
</dbReference>
<evidence type="ECO:0000256" key="3">
    <source>
        <dbReference type="ARBA" id="ARBA00022478"/>
    </source>
</evidence>
<keyword evidence="7" id="KW-0472">Membrane</keyword>
<accession>A0ABV0UJB7</accession>
<keyword evidence="7" id="KW-1133">Transmembrane helix</keyword>
<dbReference type="Proteomes" id="UP001482620">
    <property type="component" value="Unassembled WGS sequence"/>
</dbReference>
<sequence>MKHQRVVKVAMRNLHLILYKIFGLTWWLFSPVVFFTGLLCVHFVFQALRFLGNKVRRQRMWGGPKKTKMEEARELLASLILTHVPVKEFNFRAKCIYLAVMVRRVILAQGDNKVDDRDYYGNKRLELAGQVNLTLKPVLQVVSFVLHFIKASIGSLVLCLETKPSAPEGSPALFGQ</sequence>
<keyword evidence="6" id="KW-0804">Transcription</keyword>
<evidence type="ECO:0000256" key="4">
    <source>
        <dbReference type="ARBA" id="ARBA00022679"/>
    </source>
</evidence>
<dbReference type="SUPFAM" id="SSF64484">
    <property type="entry name" value="beta and beta-prime subunits of DNA dependent RNA-polymerase"/>
    <property type="match status" value="1"/>
</dbReference>
<protein>
    <recommendedName>
        <fullName evidence="2">DNA-directed RNA polymerase</fullName>
        <ecNumber evidence="2">2.7.7.6</ecNumber>
    </recommendedName>
</protein>
<gene>
    <name evidence="9" type="ORF">ILYODFUR_026661</name>
</gene>
<name>A0ABV0UJB7_9TELE</name>
<dbReference type="EC" id="2.7.7.6" evidence="2"/>
<dbReference type="PANTHER" id="PTHR20856">
    <property type="entry name" value="DNA-DIRECTED RNA POLYMERASE I SUBUNIT 2"/>
    <property type="match status" value="1"/>
</dbReference>
<evidence type="ECO:0000256" key="5">
    <source>
        <dbReference type="ARBA" id="ARBA00022695"/>
    </source>
</evidence>
<keyword evidence="7" id="KW-0812">Transmembrane</keyword>
<evidence type="ECO:0000313" key="9">
    <source>
        <dbReference type="EMBL" id="MEQ2245343.1"/>
    </source>
</evidence>
<dbReference type="Gene3D" id="3.90.1110.10">
    <property type="entry name" value="RNA polymerase Rpb2, domain 2"/>
    <property type="match status" value="1"/>
</dbReference>
<dbReference type="Pfam" id="PF04561">
    <property type="entry name" value="RNA_pol_Rpb2_2"/>
    <property type="match status" value="1"/>
</dbReference>